<gene>
    <name evidence="6" type="ORF">METZ01_LOCUS23049</name>
</gene>
<dbReference type="EMBL" id="UINC01001083">
    <property type="protein sequence ID" value="SUZ70195.1"/>
    <property type="molecule type" value="Genomic_DNA"/>
</dbReference>
<dbReference type="Pfam" id="PF00291">
    <property type="entry name" value="PALP"/>
    <property type="match status" value="1"/>
</dbReference>
<dbReference type="InterPro" id="IPR050147">
    <property type="entry name" value="Ser/Thr_Dehydratase"/>
</dbReference>
<dbReference type="InterPro" id="IPR001926">
    <property type="entry name" value="TrpB-like_PALP"/>
</dbReference>
<evidence type="ECO:0000256" key="2">
    <source>
        <dbReference type="ARBA" id="ARBA00010869"/>
    </source>
</evidence>
<dbReference type="AlphaFoldDB" id="A0A381PT51"/>
<dbReference type="GO" id="GO:0004794">
    <property type="term" value="F:threonine deaminase activity"/>
    <property type="evidence" value="ECO:0007669"/>
    <property type="project" value="TreeGrafter"/>
</dbReference>
<dbReference type="NCBIfam" id="NF005292">
    <property type="entry name" value="PRK06815.1"/>
    <property type="match status" value="1"/>
</dbReference>
<dbReference type="GO" id="GO:0006565">
    <property type="term" value="P:L-serine catabolic process"/>
    <property type="evidence" value="ECO:0007669"/>
    <property type="project" value="TreeGrafter"/>
</dbReference>
<accession>A0A381PT51</accession>
<evidence type="ECO:0000256" key="4">
    <source>
        <dbReference type="ARBA" id="ARBA00023239"/>
    </source>
</evidence>
<protein>
    <recommendedName>
        <fullName evidence="5">Tryptophan synthase beta chain-like PALP domain-containing protein</fullName>
    </recommendedName>
</protein>
<proteinExistence type="inferred from homology"/>
<comment type="similarity">
    <text evidence="2">Belongs to the serine/threonine dehydratase family.</text>
</comment>
<keyword evidence="4" id="KW-0456">Lyase</keyword>
<dbReference type="GO" id="GO:0030170">
    <property type="term" value="F:pyridoxal phosphate binding"/>
    <property type="evidence" value="ECO:0007669"/>
    <property type="project" value="InterPro"/>
</dbReference>
<name>A0A381PT51_9ZZZZ</name>
<evidence type="ECO:0000259" key="5">
    <source>
        <dbReference type="Pfam" id="PF00291"/>
    </source>
</evidence>
<evidence type="ECO:0000256" key="3">
    <source>
        <dbReference type="ARBA" id="ARBA00022898"/>
    </source>
</evidence>
<dbReference type="GO" id="GO:0003941">
    <property type="term" value="F:L-serine ammonia-lyase activity"/>
    <property type="evidence" value="ECO:0007669"/>
    <property type="project" value="TreeGrafter"/>
</dbReference>
<feature type="domain" description="Tryptophan synthase beta chain-like PALP" evidence="5">
    <location>
        <begin position="18"/>
        <end position="307"/>
    </location>
</feature>
<evidence type="ECO:0000256" key="1">
    <source>
        <dbReference type="ARBA" id="ARBA00001933"/>
    </source>
</evidence>
<evidence type="ECO:0000313" key="6">
    <source>
        <dbReference type="EMBL" id="SUZ70195.1"/>
    </source>
</evidence>
<dbReference type="PANTHER" id="PTHR48078:SF6">
    <property type="entry name" value="L-THREONINE DEHYDRATASE CATABOLIC TDCB"/>
    <property type="match status" value="1"/>
</dbReference>
<dbReference type="InterPro" id="IPR000634">
    <property type="entry name" value="Ser/Thr_deHydtase_PyrdxlP-BS"/>
</dbReference>
<comment type="cofactor">
    <cofactor evidence="1">
        <name>pyridoxal 5'-phosphate</name>
        <dbReference type="ChEBI" id="CHEBI:597326"/>
    </cofactor>
</comment>
<dbReference type="PROSITE" id="PS00165">
    <property type="entry name" value="DEHYDRATASE_SER_THR"/>
    <property type="match status" value="1"/>
</dbReference>
<dbReference type="PANTHER" id="PTHR48078">
    <property type="entry name" value="THREONINE DEHYDRATASE, MITOCHONDRIAL-RELATED"/>
    <property type="match status" value="1"/>
</dbReference>
<keyword evidence="3" id="KW-0663">Pyridoxal phosphate</keyword>
<sequence length="319" mass="34434">MKYKKLTKDIELAQSRVQNFIRETPIEYSPYFSDLTGANVWFKLENIQLTGSFKIRGAYNKLLCMTEKQRAKGCVAASSGNHGAAVSYAMNSLGIKGIIFVPEHTSTTKVAAISRFGSEVSFFGTDGLDTENHARKYAFDNNLEYLSPYNDIDVICGQGTCGIEITNQLPKADAVFIAVGGGGLISGVSLYLKSFNSDIRIISCQPEASALMTESVNAGKILHLPSKKTLSDGTVGGIESEAITFQLCSDLVDSYVVVSEEEIGQAMRSFIDSHHMLIEGAAGVAIAGCLAKKEEYLGKNIVVIICGGNISRETLKQVI</sequence>
<dbReference type="GO" id="GO:0009097">
    <property type="term" value="P:isoleucine biosynthetic process"/>
    <property type="evidence" value="ECO:0007669"/>
    <property type="project" value="TreeGrafter"/>
</dbReference>
<dbReference type="SUPFAM" id="SSF53686">
    <property type="entry name" value="Tryptophan synthase beta subunit-like PLP-dependent enzymes"/>
    <property type="match status" value="1"/>
</dbReference>
<dbReference type="FunFam" id="3.40.50.1100:FF:000005">
    <property type="entry name" value="Threonine dehydratase catabolic"/>
    <property type="match status" value="1"/>
</dbReference>
<dbReference type="GO" id="GO:0006567">
    <property type="term" value="P:L-threonine catabolic process"/>
    <property type="evidence" value="ECO:0007669"/>
    <property type="project" value="TreeGrafter"/>
</dbReference>
<organism evidence="6">
    <name type="scientific">marine metagenome</name>
    <dbReference type="NCBI Taxonomy" id="408172"/>
    <lineage>
        <taxon>unclassified sequences</taxon>
        <taxon>metagenomes</taxon>
        <taxon>ecological metagenomes</taxon>
    </lineage>
</organism>
<reference evidence="6" key="1">
    <citation type="submission" date="2018-05" db="EMBL/GenBank/DDBJ databases">
        <authorList>
            <person name="Lanie J.A."/>
            <person name="Ng W.-L."/>
            <person name="Kazmierczak K.M."/>
            <person name="Andrzejewski T.M."/>
            <person name="Davidsen T.M."/>
            <person name="Wayne K.J."/>
            <person name="Tettelin H."/>
            <person name="Glass J.I."/>
            <person name="Rusch D."/>
            <person name="Podicherti R."/>
            <person name="Tsui H.-C.T."/>
            <person name="Winkler M.E."/>
        </authorList>
    </citation>
    <scope>NUCLEOTIDE SEQUENCE</scope>
</reference>
<dbReference type="Gene3D" id="3.40.50.1100">
    <property type="match status" value="2"/>
</dbReference>
<dbReference type="CDD" id="cd01562">
    <property type="entry name" value="Thr-dehyd"/>
    <property type="match status" value="1"/>
</dbReference>
<dbReference type="InterPro" id="IPR036052">
    <property type="entry name" value="TrpB-like_PALP_sf"/>
</dbReference>